<dbReference type="Gene3D" id="3.90.320.10">
    <property type="match status" value="1"/>
</dbReference>
<comment type="caution">
    <text evidence="3">The sequence shown here is derived from an EMBL/GenBank/DDBJ whole genome shotgun (WGS) entry which is preliminary data.</text>
</comment>
<name>A0A0F9LSS1_9ZZZZ</name>
<evidence type="ECO:0000259" key="2">
    <source>
        <dbReference type="Pfam" id="PF12705"/>
    </source>
</evidence>
<sequence>MTIERREPYCWVTWLTRLLSGDAVCRWAPWFRTHFQGYVKAPSTFNLVKWKGEHADVVQAVADDLEDHQGWLVQRESQNKFRMQGEHGVLSGQPDLVAAKPGRVRVIDVKTGKPRDSDQWQVEIYLAVLPYTRPEVRAIDEFMGEVYYLKPDDKGRVDLKNATIVPVPADESMIARVWREAQSATDDDEPPKTPSPNECSWCDIQECPARMADEKQDDVVSAEGAF</sequence>
<evidence type="ECO:0000256" key="1">
    <source>
        <dbReference type="SAM" id="MobiDB-lite"/>
    </source>
</evidence>
<dbReference type="InterPro" id="IPR011604">
    <property type="entry name" value="PDDEXK-like_dom_sf"/>
</dbReference>
<dbReference type="InterPro" id="IPR038726">
    <property type="entry name" value="PDDEXK_AddAB-type"/>
</dbReference>
<gene>
    <name evidence="3" type="ORF">LCGC14_1241890</name>
</gene>
<evidence type="ECO:0000313" key="3">
    <source>
        <dbReference type="EMBL" id="KKM90106.1"/>
    </source>
</evidence>
<protein>
    <recommendedName>
        <fullName evidence="2">PD-(D/E)XK endonuclease-like domain-containing protein</fullName>
    </recommendedName>
</protein>
<accession>A0A0F9LSS1</accession>
<reference evidence="3" key="1">
    <citation type="journal article" date="2015" name="Nature">
        <title>Complex archaea that bridge the gap between prokaryotes and eukaryotes.</title>
        <authorList>
            <person name="Spang A."/>
            <person name="Saw J.H."/>
            <person name="Jorgensen S.L."/>
            <person name="Zaremba-Niedzwiedzka K."/>
            <person name="Martijn J."/>
            <person name="Lind A.E."/>
            <person name="van Eijk R."/>
            <person name="Schleper C."/>
            <person name="Guy L."/>
            <person name="Ettema T.J."/>
        </authorList>
    </citation>
    <scope>NUCLEOTIDE SEQUENCE</scope>
</reference>
<dbReference type="AlphaFoldDB" id="A0A0F9LSS1"/>
<feature type="region of interest" description="Disordered" evidence="1">
    <location>
        <begin position="181"/>
        <end position="200"/>
    </location>
</feature>
<dbReference type="EMBL" id="LAZR01006718">
    <property type="protein sequence ID" value="KKM90106.1"/>
    <property type="molecule type" value="Genomic_DNA"/>
</dbReference>
<organism evidence="3">
    <name type="scientific">marine sediment metagenome</name>
    <dbReference type="NCBI Taxonomy" id="412755"/>
    <lineage>
        <taxon>unclassified sequences</taxon>
        <taxon>metagenomes</taxon>
        <taxon>ecological metagenomes</taxon>
    </lineage>
</organism>
<proteinExistence type="predicted"/>
<dbReference type="Pfam" id="PF12705">
    <property type="entry name" value="PDDEXK_1"/>
    <property type="match status" value="1"/>
</dbReference>
<feature type="domain" description="PD-(D/E)XK endonuclease-like" evidence="2">
    <location>
        <begin position="57"/>
        <end position="206"/>
    </location>
</feature>